<reference evidence="1" key="1">
    <citation type="journal article" date="2023" name="Science">
        <title>Elucidation of the pathway for biosynthesis of saponin adjuvants from the soapbark tree.</title>
        <authorList>
            <person name="Reed J."/>
            <person name="Orme A."/>
            <person name="El-Demerdash A."/>
            <person name="Owen C."/>
            <person name="Martin L.B.B."/>
            <person name="Misra R.C."/>
            <person name="Kikuchi S."/>
            <person name="Rejzek M."/>
            <person name="Martin A.C."/>
            <person name="Harkess A."/>
            <person name="Leebens-Mack J."/>
            <person name="Louveau T."/>
            <person name="Stephenson M.J."/>
            <person name="Osbourn A."/>
        </authorList>
    </citation>
    <scope>NUCLEOTIDE SEQUENCE</scope>
    <source>
        <strain evidence="1">S10</strain>
    </source>
</reference>
<gene>
    <name evidence="1" type="ORF">O6P43_019434</name>
</gene>
<protein>
    <submittedName>
        <fullName evidence="1">Uncharacterized protein</fullName>
    </submittedName>
</protein>
<dbReference type="EMBL" id="JARAOO010000008">
    <property type="protein sequence ID" value="KAJ7958764.1"/>
    <property type="molecule type" value="Genomic_DNA"/>
</dbReference>
<dbReference type="Proteomes" id="UP001163823">
    <property type="component" value="Chromosome 8"/>
</dbReference>
<sequence>MQTWMEYTVSSFHPYYRRQHQEFQNVGASLVRHELCCFVLFVPEDTRFVILLESFCWKLGADAMNLFLKREAGRHSAKRDSLDSRVLQLLRNGILVFYPSQTLGEWVVRILCVY</sequence>
<dbReference type="AlphaFoldDB" id="A0AAD7LIF4"/>
<comment type="caution">
    <text evidence="1">The sequence shown here is derived from an EMBL/GenBank/DDBJ whole genome shotgun (WGS) entry which is preliminary data.</text>
</comment>
<organism evidence="1 2">
    <name type="scientific">Quillaja saponaria</name>
    <name type="common">Soap bark tree</name>
    <dbReference type="NCBI Taxonomy" id="32244"/>
    <lineage>
        <taxon>Eukaryota</taxon>
        <taxon>Viridiplantae</taxon>
        <taxon>Streptophyta</taxon>
        <taxon>Embryophyta</taxon>
        <taxon>Tracheophyta</taxon>
        <taxon>Spermatophyta</taxon>
        <taxon>Magnoliopsida</taxon>
        <taxon>eudicotyledons</taxon>
        <taxon>Gunneridae</taxon>
        <taxon>Pentapetalae</taxon>
        <taxon>rosids</taxon>
        <taxon>fabids</taxon>
        <taxon>Fabales</taxon>
        <taxon>Quillajaceae</taxon>
        <taxon>Quillaja</taxon>
    </lineage>
</organism>
<evidence type="ECO:0000313" key="1">
    <source>
        <dbReference type="EMBL" id="KAJ7958764.1"/>
    </source>
</evidence>
<evidence type="ECO:0000313" key="2">
    <source>
        <dbReference type="Proteomes" id="UP001163823"/>
    </source>
</evidence>
<dbReference type="KEGG" id="qsa:O6P43_019434"/>
<proteinExistence type="predicted"/>
<keyword evidence="2" id="KW-1185">Reference proteome</keyword>
<name>A0AAD7LIF4_QUISA</name>
<accession>A0AAD7LIF4</accession>